<dbReference type="PANTHER" id="PTHR30221:SF18">
    <property type="entry name" value="SLL0590 PROTEIN"/>
    <property type="match status" value="1"/>
</dbReference>
<dbReference type="Gene3D" id="2.30.30.60">
    <property type="match status" value="1"/>
</dbReference>
<evidence type="ECO:0000256" key="1">
    <source>
        <dbReference type="ARBA" id="ARBA00004370"/>
    </source>
</evidence>
<keyword evidence="4 6" id="KW-0472">Membrane</keyword>
<dbReference type="PANTHER" id="PTHR30221">
    <property type="entry name" value="SMALL-CONDUCTANCE MECHANOSENSITIVE CHANNEL"/>
    <property type="match status" value="1"/>
</dbReference>
<keyword evidence="9" id="KW-1185">Reference proteome</keyword>
<comment type="subcellular location">
    <subcellularLocation>
        <location evidence="1">Membrane</location>
    </subcellularLocation>
</comment>
<feature type="transmembrane region" description="Helical" evidence="6">
    <location>
        <begin position="211"/>
        <end position="240"/>
    </location>
</feature>
<accession>A0A017T3C6</accession>
<feature type="transmembrane region" description="Helical" evidence="6">
    <location>
        <begin position="102"/>
        <end position="122"/>
    </location>
</feature>
<comment type="caution">
    <text evidence="8">The sequence shown here is derived from an EMBL/GenBank/DDBJ whole genome shotgun (WGS) entry which is preliminary data.</text>
</comment>
<evidence type="ECO:0000256" key="2">
    <source>
        <dbReference type="ARBA" id="ARBA00022692"/>
    </source>
</evidence>
<name>A0A017T3C6_9BACT</name>
<evidence type="ECO:0000313" key="9">
    <source>
        <dbReference type="Proteomes" id="UP000019678"/>
    </source>
</evidence>
<feature type="transmembrane region" description="Helical" evidence="6">
    <location>
        <begin position="260"/>
        <end position="284"/>
    </location>
</feature>
<evidence type="ECO:0000313" key="8">
    <source>
        <dbReference type="EMBL" id="EYF03743.1"/>
    </source>
</evidence>
<dbReference type="SUPFAM" id="SSF50182">
    <property type="entry name" value="Sm-like ribonucleoproteins"/>
    <property type="match status" value="1"/>
</dbReference>
<organism evidence="8 9">
    <name type="scientific">Chondromyces apiculatus DSM 436</name>
    <dbReference type="NCBI Taxonomy" id="1192034"/>
    <lineage>
        <taxon>Bacteria</taxon>
        <taxon>Pseudomonadati</taxon>
        <taxon>Myxococcota</taxon>
        <taxon>Polyangia</taxon>
        <taxon>Polyangiales</taxon>
        <taxon>Polyangiaceae</taxon>
        <taxon>Chondromyces</taxon>
    </lineage>
</organism>
<dbReference type="InterPro" id="IPR045275">
    <property type="entry name" value="MscS_archaea/bacteria_type"/>
</dbReference>
<dbReference type="InterPro" id="IPR023408">
    <property type="entry name" value="MscS_beta-dom_sf"/>
</dbReference>
<dbReference type="EMBL" id="ASRX01000042">
    <property type="protein sequence ID" value="EYF03743.1"/>
    <property type="molecule type" value="Genomic_DNA"/>
</dbReference>
<dbReference type="GO" id="GO:0016020">
    <property type="term" value="C:membrane"/>
    <property type="evidence" value="ECO:0007669"/>
    <property type="project" value="UniProtKB-SubCell"/>
</dbReference>
<dbReference type="Proteomes" id="UP000019678">
    <property type="component" value="Unassembled WGS sequence"/>
</dbReference>
<feature type="transmembrane region" description="Helical" evidence="6">
    <location>
        <begin position="172"/>
        <end position="190"/>
    </location>
</feature>
<proteinExistence type="predicted"/>
<sequence length="490" mass="51736">MRVLRTPAFLIHASRDGLSPEQRADAASAALRRAAEEGGSAEVKVETQGDTALIVVGNRPVLELGPEDALAAGDPSAHAYAVRIAPQLRDALRKERSRSATLITLLSFALVVFSGLLALFLIRRAGSLADATRTWIAQHPERVPAIRLRSIEVIRPASLRAALNIGVGASKALAQIGVAYGWVLITLSLFEPTRIYAEQLTGFVFGPLYALLVRLVGALPLLIVAVIVGIALVVLVRFVGLFFDSVGRGETEVEWLPADLAAPTSLLVRAGIVLSFFIVAAPLVTGDDQGTLARVGIVAVIALGLSVTPLLASVAVGVAVVYGRRFRVDDFAEIGGRAGRVRAITLLETRLEDERGHEIRVPHLLGLTHPVRVLGPARPVTVVLNLATSTIGQSDVRELLLEAAGTLGQDARIDLLAFDADGARYGVSIVSSAPHAETELRAVLAEVLTITGVPLGRPAIATAVAEALASRDPRVPRDPSTGRDPRPQAS</sequence>
<dbReference type="GO" id="GO:0008381">
    <property type="term" value="F:mechanosensitive monoatomic ion channel activity"/>
    <property type="evidence" value="ECO:0007669"/>
    <property type="project" value="InterPro"/>
</dbReference>
<dbReference type="Pfam" id="PF00924">
    <property type="entry name" value="MS_channel_2nd"/>
    <property type="match status" value="1"/>
</dbReference>
<dbReference type="STRING" id="1192034.CAP_5173"/>
<dbReference type="InterPro" id="IPR006685">
    <property type="entry name" value="MscS_channel_2nd"/>
</dbReference>
<feature type="region of interest" description="Disordered" evidence="5">
    <location>
        <begin position="468"/>
        <end position="490"/>
    </location>
</feature>
<dbReference type="InterPro" id="IPR010920">
    <property type="entry name" value="LSM_dom_sf"/>
</dbReference>
<evidence type="ECO:0000256" key="6">
    <source>
        <dbReference type="SAM" id="Phobius"/>
    </source>
</evidence>
<keyword evidence="2 6" id="KW-0812">Transmembrane</keyword>
<feature type="domain" description="Mechanosensitive ion channel MscS" evidence="7">
    <location>
        <begin position="311"/>
        <end position="363"/>
    </location>
</feature>
<reference evidence="8 9" key="1">
    <citation type="submission" date="2013-05" db="EMBL/GenBank/DDBJ databases">
        <title>Genome assembly of Chondromyces apiculatus DSM 436.</title>
        <authorList>
            <person name="Sharma G."/>
            <person name="Khatri I."/>
            <person name="Kaur C."/>
            <person name="Mayilraj S."/>
            <person name="Subramanian S."/>
        </authorList>
    </citation>
    <scope>NUCLEOTIDE SEQUENCE [LARGE SCALE GENOMIC DNA]</scope>
    <source>
        <strain evidence="8 9">DSM 436</strain>
    </source>
</reference>
<feature type="transmembrane region" description="Helical" evidence="6">
    <location>
        <begin position="296"/>
        <end position="322"/>
    </location>
</feature>
<protein>
    <recommendedName>
        <fullName evidence="7">Mechanosensitive ion channel MscS domain-containing protein</fullName>
    </recommendedName>
</protein>
<feature type="compositionally biased region" description="Basic and acidic residues" evidence="5">
    <location>
        <begin position="469"/>
        <end position="490"/>
    </location>
</feature>
<evidence type="ECO:0000256" key="5">
    <source>
        <dbReference type="SAM" id="MobiDB-lite"/>
    </source>
</evidence>
<evidence type="ECO:0000256" key="3">
    <source>
        <dbReference type="ARBA" id="ARBA00022989"/>
    </source>
</evidence>
<evidence type="ECO:0000259" key="7">
    <source>
        <dbReference type="Pfam" id="PF00924"/>
    </source>
</evidence>
<dbReference type="eggNOG" id="COG0668">
    <property type="taxonomic scope" value="Bacteria"/>
</dbReference>
<gene>
    <name evidence="8" type="ORF">CAP_5173</name>
</gene>
<dbReference type="AlphaFoldDB" id="A0A017T3C6"/>
<keyword evidence="3 6" id="KW-1133">Transmembrane helix</keyword>
<evidence type="ECO:0000256" key="4">
    <source>
        <dbReference type="ARBA" id="ARBA00023136"/>
    </source>
</evidence>